<dbReference type="KEGG" id="orn:DV701_06510"/>
<dbReference type="Pfam" id="PF00156">
    <property type="entry name" value="Pribosyltran"/>
    <property type="match status" value="1"/>
</dbReference>
<accession>A0A345NLB8</accession>
<dbReference type="Gene3D" id="3.40.50.2020">
    <property type="match status" value="1"/>
</dbReference>
<comment type="similarity">
    <text evidence="1">Belongs to the ComF/GntX family.</text>
</comment>
<evidence type="ECO:0000256" key="2">
    <source>
        <dbReference type="SAM" id="MobiDB-lite"/>
    </source>
</evidence>
<feature type="region of interest" description="Disordered" evidence="2">
    <location>
        <begin position="100"/>
        <end position="128"/>
    </location>
</feature>
<protein>
    <submittedName>
        <fullName evidence="4">ComF family protein</fullName>
    </submittedName>
</protein>
<proteinExistence type="inferred from homology"/>
<gene>
    <name evidence="4" type="ORF">DV701_06510</name>
</gene>
<reference evidence="4 5" key="1">
    <citation type="submission" date="2018-07" db="EMBL/GenBank/DDBJ databases">
        <title>Complete genome sequencing of Ornithinimicrobium sp. AMA3305.</title>
        <authorList>
            <person name="Bae J.-W."/>
        </authorList>
    </citation>
    <scope>NUCLEOTIDE SEQUENCE [LARGE SCALE GENOMIC DNA]</scope>
    <source>
        <strain evidence="4 5">AMA3305</strain>
    </source>
</reference>
<sequence length="128" mass="13195">MRALALAAVGPARSRLPVLDGLRLARAVVDQAGLGADDRARNLCGAVRVRDRLVSRLQGRPCVLVDDVVTTGATLQECARALRAAGCGPVVAVTLAATRRHTRSVGPDGPTASTDSHAAPLQNVRGAD</sequence>
<dbReference type="InterPro" id="IPR051910">
    <property type="entry name" value="ComF/GntX_DNA_util-trans"/>
</dbReference>
<dbReference type="SUPFAM" id="SSF53271">
    <property type="entry name" value="PRTase-like"/>
    <property type="match status" value="1"/>
</dbReference>
<evidence type="ECO:0000313" key="5">
    <source>
        <dbReference type="Proteomes" id="UP000253790"/>
    </source>
</evidence>
<dbReference type="PANTHER" id="PTHR47505">
    <property type="entry name" value="DNA UTILIZATION PROTEIN YHGH"/>
    <property type="match status" value="1"/>
</dbReference>
<evidence type="ECO:0000256" key="1">
    <source>
        <dbReference type="ARBA" id="ARBA00008007"/>
    </source>
</evidence>
<name>A0A345NLB8_9MICO</name>
<evidence type="ECO:0000313" key="4">
    <source>
        <dbReference type="EMBL" id="AXH95826.1"/>
    </source>
</evidence>
<dbReference type="CDD" id="cd06223">
    <property type="entry name" value="PRTases_typeI"/>
    <property type="match status" value="1"/>
</dbReference>
<dbReference type="OrthoDB" id="5244859at2"/>
<feature type="domain" description="Phosphoribosyltransferase" evidence="3">
    <location>
        <begin position="52"/>
        <end position="100"/>
    </location>
</feature>
<dbReference type="Proteomes" id="UP000253790">
    <property type="component" value="Chromosome"/>
</dbReference>
<dbReference type="PANTHER" id="PTHR47505:SF1">
    <property type="entry name" value="DNA UTILIZATION PROTEIN YHGH"/>
    <property type="match status" value="1"/>
</dbReference>
<evidence type="ECO:0000259" key="3">
    <source>
        <dbReference type="Pfam" id="PF00156"/>
    </source>
</evidence>
<dbReference type="InterPro" id="IPR000836">
    <property type="entry name" value="PRTase_dom"/>
</dbReference>
<dbReference type="InterPro" id="IPR029057">
    <property type="entry name" value="PRTase-like"/>
</dbReference>
<keyword evidence="5" id="KW-1185">Reference proteome</keyword>
<dbReference type="AlphaFoldDB" id="A0A345NLB8"/>
<organism evidence="4 5">
    <name type="scientific">Ornithinimicrobium avium</name>
    <dbReference type="NCBI Taxonomy" id="2283195"/>
    <lineage>
        <taxon>Bacteria</taxon>
        <taxon>Bacillati</taxon>
        <taxon>Actinomycetota</taxon>
        <taxon>Actinomycetes</taxon>
        <taxon>Micrococcales</taxon>
        <taxon>Ornithinimicrobiaceae</taxon>
        <taxon>Ornithinimicrobium</taxon>
    </lineage>
</organism>
<dbReference type="EMBL" id="CP031229">
    <property type="protein sequence ID" value="AXH95826.1"/>
    <property type="molecule type" value="Genomic_DNA"/>
</dbReference>